<accession>A0A975GD07</accession>
<protein>
    <submittedName>
        <fullName evidence="1">Uncharacterized protein</fullName>
    </submittedName>
</protein>
<dbReference type="EMBL" id="CP046072">
    <property type="protein sequence ID" value="QSZ42185.1"/>
    <property type="molecule type" value="Genomic_DNA"/>
</dbReference>
<reference evidence="1" key="1">
    <citation type="submission" date="2019-11" db="EMBL/GenBank/DDBJ databases">
        <authorList>
            <person name="Kojima H."/>
        </authorList>
    </citation>
    <scope>NUCLEOTIDE SEQUENCE</scope>
    <source>
        <strain evidence="1">H1576</strain>
    </source>
</reference>
<gene>
    <name evidence="1" type="ORF">GJV85_08690</name>
</gene>
<evidence type="ECO:0000313" key="1">
    <source>
        <dbReference type="EMBL" id="QSZ42185.1"/>
    </source>
</evidence>
<sequence>MMEQELFGFLEEFYHKYKAGTLEEEMLKKLNDMAPDWVEHVESELAKSQPTEFDYDMLHTEPAAILKEIDNLTAESTEDEILSHLASMAKMVFALQTQYEAYSHALKIDSFSFEPPIMFLAERMNIIRSKPLFKETLDIFESISKLVQINPDLNGNDTLTEIWFQTANAQDRLEIIDAYYEENVPEALR</sequence>
<evidence type="ECO:0000313" key="2">
    <source>
        <dbReference type="Proteomes" id="UP000671852"/>
    </source>
</evidence>
<dbReference type="AlphaFoldDB" id="A0A975GD07"/>
<dbReference type="RefSeq" id="WP_207561001.1">
    <property type="nucleotide sequence ID" value="NZ_CP046072.1"/>
</dbReference>
<reference evidence="1" key="2">
    <citation type="submission" date="2021-04" db="EMBL/GenBank/DDBJ databases">
        <title>Isolation and characterization of a novel species of the genus Sulfurimonas.</title>
        <authorList>
            <person name="Fukui M."/>
        </authorList>
    </citation>
    <scope>NUCLEOTIDE SEQUENCE</scope>
    <source>
        <strain evidence="1">H1576</strain>
    </source>
</reference>
<organism evidence="1 2">
    <name type="scientific">Sulfurimonas aquatica</name>
    <dbReference type="NCBI Taxonomy" id="2672570"/>
    <lineage>
        <taxon>Bacteria</taxon>
        <taxon>Pseudomonadati</taxon>
        <taxon>Campylobacterota</taxon>
        <taxon>Epsilonproteobacteria</taxon>
        <taxon>Campylobacterales</taxon>
        <taxon>Sulfurimonadaceae</taxon>
        <taxon>Sulfurimonas</taxon>
    </lineage>
</organism>
<proteinExistence type="predicted"/>
<name>A0A975GD07_9BACT</name>
<keyword evidence="2" id="KW-1185">Reference proteome</keyword>
<dbReference type="Proteomes" id="UP000671852">
    <property type="component" value="Chromosome"/>
</dbReference>
<dbReference type="KEGG" id="saqt:GJV85_08690"/>